<protein>
    <submittedName>
        <fullName evidence="2">FeS assembly protein SufD</fullName>
    </submittedName>
</protein>
<dbReference type="OrthoDB" id="388236at2"/>
<dbReference type="Proteomes" id="UP000254792">
    <property type="component" value="Chromosome"/>
</dbReference>
<dbReference type="SUPFAM" id="SSF101960">
    <property type="entry name" value="Stabilizer of iron transporter SufD"/>
    <property type="match status" value="1"/>
</dbReference>
<evidence type="ECO:0000259" key="1">
    <source>
        <dbReference type="Pfam" id="PF01458"/>
    </source>
</evidence>
<dbReference type="PANTHER" id="PTHR43575">
    <property type="entry name" value="PROTEIN ABCI7, CHLOROPLASTIC"/>
    <property type="match status" value="1"/>
</dbReference>
<evidence type="ECO:0000313" key="2">
    <source>
        <dbReference type="EMBL" id="AXK51321.1"/>
    </source>
</evidence>
<dbReference type="Pfam" id="PF01458">
    <property type="entry name" value="SUFBD_core"/>
    <property type="match status" value="1"/>
</dbReference>
<feature type="domain" description="SUF system FeS cluster assembly SufBD core" evidence="1">
    <location>
        <begin position="78"/>
        <end position="238"/>
    </location>
</feature>
<dbReference type="GO" id="GO:0016226">
    <property type="term" value="P:iron-sulfur cluster assembly"/>
    <property type="evidence" value="ECO:0007669"/>
    <property type="project" value="InterPro"/>
</dbReference>
<sequence length="267" mass="30018">MSQNKTKFLKDLNLLNQYDLTNNPLKEISYSKSQTSFIIIGAKSTDLTINVQPNTELELIMLNYCEDVMKKGIDLKVTFNLSENSSLNIKLANLSNQSINEEIIINLKEPGAKADYYSATMAFENLEKRSFINPIHLARNTASEICSYTVIKDSALGFVKCASDIRNGSTSSEAHQELRLLILDTTARAHSDPILLIDENDIVASHANAIGMLDQEQIFYLNSRGLNNSQAQEVLILGYFKPVLETIAQHNEPLMEYLIELLKEKIK</sequence>
<dbReference type="InterPro" id="IPR055346">
    <property type="entry name" value="Fe-S_cluster_assembly_SufBD"/>
</dbReference>
<dbReference type="EMBL" id="CP031376">
    <property type="protein sequence ID" value="AXK51321.1"/>
    <property type="molecule type" value="Genomic_DNA"/>
</dbReference>
<dbReference type="RefSeq" id="WP_115558224.1">
    <property type="nucleotide sequence ID" value="NZ_CP031376.1"/>
</dbReference>
<gene>
    <name evidence="2" type="primary">sufD</name>
    <name evidence="2" type="ORF">SALLE_v1c06510</name>
</gene>
<proteinExistence type="predicted"/>
<keyword evidence="3" id="KW-1185">Reference proteome</keyword>
<accession>A0A345Z3Z2</accession>
<dbReference type="PANTHER" id="PTHR43575:SF1">
    <property type="entry name" value="PROTEIN ABCI7, CHLOROPLASTIC"/>
    <property type="match status" value="1"/>
</dbReference>
<reference evidence="2 3" key="1">
    <citation type="submission" date="2018-07" db="EMBL/GenBank/DDBJ databases">
        <title>Complete genome sequence of Spiroplasma alleghenense PLHS-1 (ATCC 51752).</title>
        <authorList>
            <person name="Chou L."/>
            <person name="Lee T.-Y."/>
            <person name="Tsai Y.-M."/>
            <person name="Kuo C.-H."/>
        </authorList>
    </citation>
    <scope>NUCLEOTIDE SEQUENCE [LARGE SCALE GENOMIC DNA]</scope>
    <source>
        <strain evidence="2 3">PLHS-1</strain>
    </source>
</reference>
<name>A0A345Z3Z2_9MOLU</name>
<dbReference type="KEGG" id="salx:SALLE_v1c06510"/>
<dbReference type="AlphaFoldDB" id="A0A345Z3Z2"/>
<evidence type="ECO:0000313" key="3">
    <source>
        <dbReference type="Proteomes" id="UP000254792"/>
    </source>
</evidence>
<dbReference type="InterPro" id="IPR000825">
    <property type="entry name" value="SUF_FeS_clus_asmbl_SufBD_core"/>
</dbReference>
<dbReference type="InterPro" id="IPR037284">
    <property type="entry name" value="SUF_FeS_clus_asmbl_SufBD_sf"/>
</dbReference>
<organism evidence="2 3">
    <name type="scientific">Spiroplasma alleghenense</name>
    <dbReference type="NCBI Taxonomy" id="216931"/>
    <lineage>
        <taxon>Bacteria</taxon>
        <taxon>Bacillati</taxon>
        <taxon>Mycoplasmatota</taxon>
        <taxon>Mollicutes</taxon>
        <taxon>Entomoplasmatales</taxon>
        <taxon>Spiroplasmataceae</taxon>
        <taxon>Spiroplasma</taxon>
    </lineage>
</organism>